<dbReference type="SUPFAM" id="SSF55447">
    <property type="entry name" value="CO dehydrogenase flavoprotein C-terminal domain-like"/>
    <property type="match status" value="1"/>
</dbReference>
<dbReference type="Pfam" id="PF00941">
    <property type="entry name" value="FAD_binding_5"/>
    <property type="match status" value="1"/>
</dbReference>
<dbReference type="Proteomes" id="UP001565243">
    <property type="component" value="Unassembled WGS sequence"/>
</dbReference>
<dbReference type="Gene3D" id="3.30.390.50">
    <property type="entry name" value="CO dehydrogenase flavoprotein, C-terminal domain"/>
    <property type="match status" value="1"/>
</dbReference>
<keyword evidence="4" id="KW-1185">Reference proteome</keyword>
<feature type="domain" description="FAD-binding PCMH-type" evidence="2">
    <location>
        <begin position="1"/>
        <end position="224"/>
    </location>
</feature>
<dbReference type="InterPro" id="IPR036683">
    <property type="entry name" value="CO_DH_flav_C_dom_sf"/>
</dbReference>
<organism evidence="3 4">
    <name type="scientific">Erwinia aeris</name>
    <dbReference type="NCBI Taxonomy" id="3239803"/>
    <lineage>
        <taxon>Bacteria</taxon>
        <taxon>Pseudomonadati</taxon>
        <taxon>Pseudomonadota</taxon>
        <taxon>Gammaproteobacteria</taxon>
        <taxon>Enterobacterales</taxon>
        <taxon>Erwiniaceae</taxon>
        <taxon>Erwinia</taxon>
    </lineage>
</organism>
<keyword evidence="1" id="KW-0274">FAD</keyword>
<dbReference type="EMBL" id="JBGFFX010000006">
    <property type="protein sequence ID" value="MEY8771140.1"/>
    <property type="molecule type" value="Genomic_DNA"/>
</dbReference>
<evidence type="ECO:0000259" key="2">
    <source>
        <dbReference type="PROSITE" id="PS51387"/>
    </source>
</evidence>
<dbReference type="InterPro" id="IPR016169">
    <property type="entry name" value="FAD-bd_PCMH_sub2"/>
</dbReference>
<sequence>MRSFNYQRATDVSQATTLASQPEARILAGGTTQLDLMKCGVERPATLVDITHLQDLHDITLSDGELTLGTLVKMSQAADSKTVKTFAPALAESLSLAASAQLRNMASLGGNILQRTRCSYFRDPQAWSACNKRNPGSGCAALNGLNHNHAVLGTSDSCIALYPGDFAVALTAFDAVLNLQNSAGELRSVPVTDFFRLPSDRPDLEHQLAPGEMIVSLTVPRSATLARSHYLKVRDRSSYEFAAASAAVGLEMEEDNLTIKEVRVALGGVATKPWRAYQVEQALKGQRLEEKTLRKAAEKVTEGAIARQHNGHKIILAPRVIARALMTVGGLV</sequence>
<dbReference type="InterPro" id="IPR005107">
    <property type="entry name" value="CO_DH_flav_C"/>
</dbReference>
<dbReference type="SMART" id="SM01092">
    <property type="entry name" value="CO_deh_flav_C"/>
    <property type="match status" value="1"/>
</dbReference>
<dbReference type="PANTHER" id="PTHR42659">
    <property type="entry name" value="XANTHINE DEHYDROGENASE SUBUNIT C-RELATED"/>
    <property type="match status" value="1"/>
</dbReference>
<evidence type="ECO:0000313" key="4">
    <source>
        <dbReference type="Proteomes" id="UP001565243"/>
    </source>
</evidence>
<evidence type="ECO:0000256" key="1">
    <source>
        <dbReference type="ARBA" id="ARBA00022827"/>
    </source>
</evidence>
<proteinExistence type="predicted"/>
<dbReference type="PANTHER" id="PTHR42659:SF9">
    <property type="entry name" value="XANTHINE DEHYDROGENASE FAD-BINDING SUBUNIT XDHB-RELATED"/>
    <property type="match status" value="1"/>
</dbReference>
<protein>
    <submittedName>
        <fullName evidence="3">Xanthine dehydrogenase family protein subunit M</fullName>
    </submittedName>
</protein>
<name>A0ABV4E8F4_9GAMM</name>
<comment type="caution">
    <text evidence="3">The sequence shown here is derived from an EMBL/GenBank/DDBJ whole genome shotgun (WGS) entry which is preliminary data.</text>
</comment>
<dbReference type="Pfam" id="PF03450">
    <property type="entry name" value="CO_deh_flav_C"/>
    <property type="match status" value="1"/>
</dbReference>
<dbReference type="InterPro" id="IPR002346">
    <property type="entry name" value="Mopterin_DH_FAD-bd"/>
</dbReference>
<reference evidence="3 4" key="1">
    <citation type="submission" date="2024-07" db="EMBL/GenBank/DDBJ databases">
        <authorList>
            <person name="Hebao G."/>
        </authorList>
    </citation>
    <scope>NUCLEOTIDE SEQUENCE [LARGE SCALE GENOMIC DNA]</scope>
    <source>
        <strain evidence="3 4">ACCC 02193</strain>
    </source>
</reference>
<dbReference type="InterPro" id="IPR036318">
    <property type="entry name" value="FAD-bd_PCMH-like_sf"/>
</dbReference>
<dbReference type="SUPFAM" id="SSF56176">
    <property type="entry name" value="FAD-binding/transporter-associated domain-like"/>
    <property type="match status" value="1"/>
</dbReference>
<dbReference type="RefSeq" id="WP_369895664.1">
    <property type="nucleotide sequence ID" value="NZ_JBGFFX010000006.1"/>
</dbReference>
<evidence type="ECO:0000313" key="3">
    <source>
        <dbReference type="EMBL" id="MEY8771140.1"/>
    </source>
</evidence>
<keyword evidence="1" id="KW-0285">Flavoprotein</keyword>
<dbReference type="InterPro" id="IPR016166">
    <property type="entry name" value="FAD-bd_PCMH"/>
</dbReference>
<dbReference type="PROSITE" id="PS51387">
    <property type="entry name" value="FAD_PCMH"/>
    <property type="match status" value="1"/>
</dbReference>
<gene>
    <name evidence="3" type="ORF">AB6T85_11975</name>
</gene>
<dbReference type="Gene3D" id="3.30.465.10">
    <property type="match status" value="2"/>
</dbReference>
<dbReference type="InterPro" id="IPR051312">
    <property type="entry name" value="Diverse_Substr_Oxidored"/>
</dbReference>
<dbReference type="InterPro" id="IPR016167">
    <property type="entry name" value="FAD-bd_PCMH_sub1"/>
</dbReference>
<dbReference type="Gene3D" id="3.30.43.10">
    <property type="entry name" value="Uridine Diphospho-n-acetylenolpyruvylglucosamine Reductase, domain 2"/>
    <property type="match status" value="1"/>
</dbReference>
<accession>A0ABV4E8F4</accession>